<feature type="domain" description="RNase H type-1" evidence="1">
    <location>
        <begin position="5"/>
        <end position="44"/>
    </location>
</feature>
<keyword evidence="3" id="KW-1185">Reference proteome</keyword>
<dbReference type="Proteomes" id="UP001472677">
    <property type="component" value="Unassembled WGS sequence"/>
</dbReference>
<gene>
    <name evidence="2" type="ORF">V6N12_003656</name>
</gene>
<organism evidence="2 3">
    <name type="scientific">Hibiscus sabdariffa</name>
    <name type="common">roselle</name>
    <dbReference type="NCBI Taxonomy" id="183260"/>
    <lineage>
        <taxon>Eukaryota</taxon>
        <taxon>Viridiplantae</taxon>
        <taxon>Streptophyta</taxon>
        <taxon>Embryophyta</taxon>
        <taxon>Tracheophyta</taxon>
        <taxon>Spermatophyta</taxon>
        <taxon>Magnoliopsida</taxon>
        <taxon>eudicotyledons</taxon>
        <taxon>Gunneridae</taxon>
        <taxon>Pentapetalae</taxon>
        <taxon>rosids</taxon>
        <taxon>malvids</taxon>
        <taxon>Malvales</taxon>
        <taxon>Malvaceae</taxon>
        <taxon>Malvoideae</taxon>
        <taxon>Hibiscus</taxon>
    </lineage>
</organism>
<sequence>GMFCKVAEAYVVCLGLLKALNEGYRQVLVESDHAWLISQLCVKSFSEFAQAHFKPHDLCVTIPSPLSRWNPPSWLHQNQL</sequence>
<reference evidence="2 3" key="1">
    <citation type="journal article" date="2024" name="G3 (Bethesda)">
        <title>Genome assembly of Hibiscus sabdariffa L. provides insights into metabolisms of medicinal natural products.</title>
        <authorList>
            <person name="Kim T."/>
        </authorList>
    </citation>
    <scope>NUCLEOTIDE SEQUENCE [LARGE SCALE GENOMIC DNA]</scope>
    <source>
        <strain evidence="2">TK-2024</strain>
        <tissue evidence="2">Old leaves</tissue>
    </source>
</reference>
<evidence type="ECO:0000313" key="2">
    <source>
        <dbReference type="EMBL" id="KAK8493122.1"/>
    </source>
</evidence>
<evidence type="ECO:0000259" key="1">
    <source>
        <dbReference type="Pfam" id="PF13456"/>
    </source>
</evidence>
<dbReference type="EMBL" id="JBBPBM010000644">
    <property type="protein sequence ID" value="KAK8493122.1"/>
    <property type="molecule type" value="Genomic_DNA"/>
</dbReference>
<feature type="non-terminal residue" evidence="2">
    <location>
        <position position="1"/>
    </location>
</feature>
<comment type="caution">
    <text evidence="2">The sequence shown here is derived from an EMBL/GenBank/DDBJ whole genome shotgun (WGS) entry which is preliminary data.</text>
</comment>
<name>A0ABR2AII3_9ROSI</name>
<accession>A0ABR2AII3</accession>
<evidence type="ECO:0000313" key="3">
    <source>
        <dbReference type="Proteomes" id="UP001472677"/>
    </source>
</evidence>
<proteinExistence type="predicted"/>
<dbReference type="Pfam" id="PF13456">
    <property type="entry name" value="RVT_3"/>
    <property type="match status" value="1"/>
</dbReference>
<dbReference type="InterPro" id="IPR002156">
    <property type="entry name" value="RNaseH_domain"/>
</dbReference>
<protein>
    <recommendedName>
        <fullName evidence="1">RNase H type-1 domain-containing protein</fullName>
    </recommendedName>
</protein>